<keyword evidence="3" id="KW-1185">Reference proteome</keyword>
<evidence type="ECO:0000256" key="1">
    <source>
        <dbReference type="SAM" id="MobiDB-lite"/>
    </source>
</evidence>
<reference evidence="2" key="1">
    <citation type="submission" date="2023-05" db="EMBL/GenBank/DDBJ databases">
        <title>Nepenthes gracilis genome sequencing.</title>
        <authorList>
            <person name="Fukushima K."/>
        </authorList>
    </citation>
    <scope>NUCLEOTIDE SEQUENCE</scope>
    <source>
        <strain evidence="2">SING2019-196</strain>
    </source>
</reference>
<gene>
    <name evidence="2" type="ORF">Nepgr_010253</name>
</gene>
<accession>A0AAD3XKV6</accession>
<evidence type="ECO:0000313" key="3">
    <source>
        <dbReference type="Proteomes" id="UP001279734"/>
    </source>
</evidence>
<protein>
    <submittedName>
        <fullName evidence="2">Uncharacterized protein</fullName>
    </submittedName>
</protein>
<organism evidence="2 3">
    <name type="scientific">Nepenthes gracilis</name>
    <name type="common">Slender pitcher plant</name>
    <dbReference type="NCBI Taxonomy" id="150966"/>
    <lineage>
        <taxon>Eukaryota</taxon>
        <taxon>Viridiplantae</taxon>
        <taxon>Streptophyta</taxon>
        <taxon>Embryophyta</taxon>
        <taxon>Tracheophyta</taxon>
        <taxon>Spermatophyta</taxon>
        <taxon>Magnoliopsida</taxon>
        <taxon>eudicotyledons</taxon>
        <taxon>Gunneridae</taxon>
        <taxon>Pentapetalae</taxon>
        <taxon>Caryophyllales</taxon>
        <taxon>Nepenthaceae</taxon>
        <taxon>Nepenthes</taxon>
    </lineage>
</organism>
<comment type="caution">
    <text evidence="2">The sequence shown here is derived from an EMBL/GenBank/DDBJ whole genome shotgun (WGS) entry which is preliminary data.</text>
</comment>
<dbReference type="Proteomes" id="UP001279734">
    <property type="component" value="Unassembled WGS sequence"/>
</dbReference>
<proteinExistence type="predicted"/>
<name>A0AAD3XKV6_NEPGR</name>
<feature type="region of interest" description="Disordered" evidence="1">
    <location>
        <begin position="1"/>
        <end position="21"/>
    </location>
</feature>
<sequence>MARGCARSGGNERYDRGLGSQDVDATVVEKAEGRLEAEPATVEVDQDGKSLAGIAKIGKAVPGSYARSFYCCPVWSGCDSETYYHDHVASLMDASSSNGASCWSVWSAGLLVMLRVDWLRQLSRFDCG</sequence>
<evidence type="ECO:0000313" key="2">
    <source>
        <dbReference type="EMBL" id="GMH08413.1"/>
    </source>
</evidence>
<dbReference type="EMBL" id="BSYO01000008">
    <property type="protein sequence ID" value="GMH08413.1"/>
    <property type="molecule type" value="Genomic_DNA"/>
</dbReference>
<dbReference type="AlphaFoldDB" id="A0AAD3XKV6"/>